<keyword evidence="2" id="KW-1185">Reference proteome</keyword>
<organism evidence="1 2">
    <name type="scientific">Arctium lappa</name>
    <name type="common">Greater burdock</name>
    <name type="synonym">Lappa major</name>
    <dbReference type="NCBI Taxonomy" id="4217"/>
    <lineage>
        <taxon>Eukaryota</taxon>
        <taxon>Viridiplantae</taxon>
        <taxon>Streptophyta</taxon>
        <taxon>Embryophyta</taxon>
        <taxon>Tracheophyta</taxon>
        <taxon>Spermatophyta</taxon>
        <taxon>Magnoliopsida</taxon>
        <taxon>eudicotyledons</taxon>
        <taxon>Gunneridae</taxon>
        <taxon>Pentapetalae</taxon>
        <taxon>asterids</taxon>
        <taxon>campanulids</taxon>
        <taxon>Asterales</taxon>
        <taxon>Asteraceae</taxon>
        <taxon>Carduoideae</taxon>
        <taxon>Cardueae</taxon>
        <taxon>Arctiinae</taxon>
        <taxon>Arctium</taxon>
    </lineage>
</organism>
<accession>A0ACB9AEE0</accession>
<dbReference type="Proteomes" id="UP001055879">
    <property type="component" value="Linkage Group LG08"/>
</dbReference>
<comment type="caution">
    <text evidence="1">The sequence shown here is derived from an EMBL/GenBank/DDBJ whole genome shotgun (WGS) entry which is preliminary data.</text>
</comment>
<proteinExistence type="predicted"/>
<reference evidence="1 2" key="2">
    <citation type="journal article" date="2022" name="Mol. Ecol. Resour.">
        <title>The genomes of chicory, endive, great burdock and yacon provide insights into Asteraceae paleo-polyploidization history and plant inulin production.</title>
        <authorList>
            <person name="Fan W."/>
            <person name="Wang S."/>
            <person name="Wang H."/>
            <person name="Wang A."/>
            <person name="Jiang F."/>
            <person name="Liu H."/>
            <person name="Zhao H."/>
            <person name="Xu D."/>
            <person name="Zhang Y."/>
        </authorList>
    </citation>
    <scope>NUCLEOTIDE SEQUENCE [LARGE SCALE GENOMIC DNA]</scope>
    <source>
        <strain evidence="2">cv. Niubang</strain>
    </source>
</reference>
<evidence type="ECO:0000313" key="2">
    <source>
        <dbReference type="Proteomes" id="UP001055879"/>
    </source>
</evidence>
<reference evidence="2" key="1">
    <citation type="journal article" date="2022" name="Mol. Ecol. Resour.">
        <title>The genomes of chicory, endive, great burdock and yacon provide insights into Asteraceae palaeo-polyploidization history and plant inulin production.</title>
        <authorList>
            <person name="Fan W."/>
            <person name="Wang S."/>
            <person name="Wang H."/>
            <person name="Wang A."/>
            <person name="Jiang F."/>
            <person name="Liu H."/>
            <person name="Zhao H."/>
            <person name="Xu D."/>
            <person name="Zhang Y."/>
        </authorList>
    </citation>
    <scope>NUCLEOTIDE SEQUENCE [LARGE SCALE GENOMIC DNA]</scope>
    <source>
        <strain evidence="2">cv. Niubang</strain>
    </source>
</reference>
<protein>
    <submittedName>
        <fullName evidence="1">Uncharacterized protein</fullName>
    </submittedName>
</protein>
<sequence>MDLANLMATAPSGGREVHRLIDGSNLQLPIGDDCVAINGGTYNINVTRVACGPGHGISIGSLGRDSTFAAVEQIHVQNCNITGTQNGLRIKTVPYGKGYARGIVYQDIHLKNVENPIIIDQHYCLSSENHYCPIPPTAGAVQVSDVTYTNIHGSSASKQAITFNCSEKVKCTGIQTNGVHITGQDVVAYCVNAQGNFIKTTPHITCN</sequence>
<name>A0ACB9AEE0_ARCLA</name>
<gene>
    <name evidence="1" type="ORF">L6452_24817</name>
</gene>
<dbReference type="EMBL" id="CM042054">
    <property type="protein sequence ID" value="KAI3706825.1"/>
    <property type="molecule type" value="Genomic_DNA"/>
</dbReference>
<evidence type="ECO:0000313" key="1">
    <source>
        <dbReference type="EMBL" id="KAI3706825.1"/>
    </source>
</evidence>